<evidence type="ECO:0000313" key="1">
    <source>
        <dbReference type="EMBL" id="SAL88636.1"/>
    </source>
</evidence>
<dbReference type="AlphaFoldDB" id="A0A158L5K8"/>
<protein>
    <submittedName>
        <fullName evidence="1">Uncharacterized protein</fullName>
    </submittedName>
</protein>
<name>A0A158L5K8_9BURK</name>
<organism evidence="1 2">
    <name type="scientific">Caballeronia arvi</name>
    <dbReference type="NCBI Taxonomy" id="1777135"/>
    <lineage>
        <taxon>Bacteria</taxon>
        <taxon>Pseudomonadati</taxon>
        <taxon>Pseudomonadota</taxon>
        <taxon>Betaproteobacteria</taxon>
        <taxon>Burkholderiales</taxon>
        <taxon>Burkholderiaceae</taxon>
        <taxon>Caballeronia</taxon>
    </lineage>
</organism>
<accession>A0A158L5K8</accession>
<dbReference type="EMBL" id="FCOM02000151">
    <property type="protein sequence ID" value="SAL88636.1"/>
    <property type="molecule type" value="Genomic_DNA"/>
</dbReference>
<dbReference type="Proteomes" id="UP000055019">
    <property type="component" value="Unassembled WGS sequence"/>
</dbReference>
<evidence type="ECO:0000313" key="2">
    <source>
        <dbReference type="Proteomes" id="UP000055019"/>
    </source>
</evidence>
<proteinExistence type="predicted"/>
<reference evidence="1" key="1">
    <citation type="submission" date="2016-01" db="EMBL/GenBank/DDBJ databases">
        <authorList>
            <person name="Peeters C."/>
        </authorList>
    </citation>
    <scope>NUCLEOTIDE SEQUENCE [LARGE SCALE GENOMIC DNA]</scope>
    <source>
        <strain evidence="1">LMG 29317</strain>
    </source>
</reference>
<gene>
    <name evidence="1" type="ORF">AWB74_08657</name>
</gene>
<keyword evidence="2" id="KW-1185">Reference proteome</keyword>
<sequence length="205" mass="24020">MLRKRPATFARRTEAFDETRRIDGITSVMPILHDFTESIDIRGLAERSQRHHLVLIRRMQEAEIARHGFIEQAERMWQLHLLEALVFTVDELPEARRHAFAASVHREHGGVVERRREKRARFMTQMMIDVMPGEARRTSAACEATLQMMRRAVEQLVSCVDDIAQKQRVPRRLGRIAQHLRRRLHRQGDAGLRVLRHAGEEMRIV</sequence>
<comment type="caution">
    <text evidence="1">The sequence shown here is derived from an EMBL/GenBank/DDBJ whole genome shotgun (WGS) entry which is preliminary data.</text>
</comment>